<sequence length="299" mass="35023">MKSKYLIVFCGALLFIFYNMQNYQHEETMMEQRAHPFDTTTVLDIESDKVGYLPDGILQSHSDLEMSPLWFSKTSQFKQRNKSHQYLLAMPAGINQKSSVNSIVSKFISENFTVILFHYDGSVDDWHDFKWSKNVIHISAVNQTKWWFAKRFLHPDVVSKYDYNFIWDEDSGVENFVPERYVNAIKSEGLEVSHPALDPNFSEIYHQISIHRRKGLFHRKKHNKHGSVNCDIAGGSPCTRWVEAVTPVFSRSAWRCAWHHIQQDQVLGWGFDIKFGYCPQVTYPLNYFLFSSSCFIFLY</sequence>
<keyword evidence="2" id="KW-1185">Reference proteome</keyword>
<protein>
    <submittedName>
        <fullName evidence="1">Lysine ketoglutarate reductase trans-splicing-like protein (DUF707)</fullName>
    </submittedName>
</protein>
<name>A0AAV8CZA0_9POAL</name>
<evidence type="ECO:0000313" key="1">
    <source>
        <dbReference type="EMBL" id="KAJ4760930.1"/>
    </source>
</evidence>
<dbReference type="EMBL" id="JAMFTS010000004">
    <property type="protein sequence ID" value="KAJ4760930.1"/>
    <property type="molecule type" value="Genomic_DNA"/>
</dbReference>
<comment type="caution">
    <text evidence="1">The sequence shown here is derived from an EMBL/GenBank/DDBJ whole genome shotgun (WGS) entry which is preliminary data.</text>
</comment>
<dbReference type="PANTHER" id="PTHR31210:SF47">
    <property type="entry name" value="OS07G0564800 PROTEIN"/>
    <property type="match status" value="1"/>
</dbReference>
<dbReference type="PANTHER" id="PTHR31210">
    <property type="entry name" value="OS06G0731900 PROTEIN"/>
    <property type="match status" value="1"/>
</dbReference>
<dbReference type="Proteomes" id="UP001140206">
    <property type="component" value="Chromosome 4"/>
</dbReference>
<gene>
    <name evidence="1" type="ORF">LUZ62_071305</name>
</gene>
<proteinExistence type="predicted"/>
<accession>A0AAV8CZA0</accession>
<reference evidence="1" key="1">
    <citation type="submission" date="2022-08" db="EMBL/GenBank/DDBJ databases">
        <authorList>
            <person name="Marques A."/>
        </authorList>
    </citation>
    <scope>NUCLEOTIDE SEQUENCE</scope>
    <source>
        <strain evidence="1">RhyPub2mFocal</strain>
        <tissue evidence="1">Leaves</tissue>
    </source>
</reference>
<evidence type="ECO:0000313" key="2">
    <source>
        <dbReference type="Proteomes" id="UP001140206"/>
    </source>
</evidence>
<dbReference type="Pfam" id="PF05212">
    <property type="entry name" value="DUF707"/>
    <property type="match status" value="1"/>
</dbReference>
<organism evidence="1 2">
    <name type="scientific">Rhynchospora pubera</name>
    <dbReference type="NCBI Taxonomy" id="906938"/>
    <lineage>
        <taxon>Eukaryota</taxon>
        <taxon>Viridiplantae</taxon>
        <taxon>Streptophyta</taxon>
        <taxon>Embryophyta</taxon>
        <taxon>Tracheophyta</taxon>
        <taxon>Spermatophyta</taxon>
        <taxon>Magnoliopsida</taxon>
        <taxon>Liliopsida</taxon>
        <taxon>Poales</taxon>
        <taxon>Cyperaceae</taxon>
        <taxon>Cyperoideae</taxon>
        <taxon>Rhynchosporeae</taxon>
        <taxon>Rhynchospora</taxon>
    </lineage>
</organism>
<dbReference type="InterPro" id="IPR007877">
    <property type="entry name" value="DUF707"/>
</dbReference>
<dbReference type="AlphaFoldDB" id="A0AAV8CZA0"/>